<name>A0A5C6ZH31_9FLAO</name>
<accession>A0A5C6ZH31</accession>
<gene>
    <name evidence="2" type="ORF">ESY86_11850</name>
</gene>
<dbReference type="RefSeq" id="WP_147086796.1">
    <property type="nucleotide sequence ID" value="NZ_VORM01000011.1"/>
</dbReference>
<protein>
    <submittedName>
        <fullName evidence="2">Uncharacterized protein</fullName>
    </submittedName>
</protein>
<dbReference type="EMBL" id="VORO01000012">
    <property type="protein sequence ID" value="TXD88653.1"/>
    <property type="molecule type" value="Genomic_DNA"/>
</dbReference>
<evidence type="ECO:0000313" key="3">
    <source>
        <dbReference type="Proteomes" id="UP000321578"/>
    </source>
</evidence>
<comment type="caution">
    <text evidence="2">The sequence shown here is derived from an EMBL/GenBank/DDBJ whole genome shotgun (WGS) entry which is preliminary data.</text>
</comment>
<keyword evidence="3" id="KW-1185">Reference proteome</keyword>
<evidence type="ECO:0000313" key="2">
    <source>
        <dbReference type="EMBL" id="TXD88653.1"/>
    </source>
</evidence>
<dbReference type="AlphaFoldDB" id="A0A5C6ZH31"/>
<proteinExistence type="predicted"/>
<evidence type="ECO:0000256" key="1">
    <source>
        <dbReference type="SAM" id="Coils"/>
    </source>
</evidence>
<organism evidence="2 3">
    <name type="scientific">Subsaximicrobium wynnwilliamsii</name>
    <dbReference type="NCBI Taxonomy" id="291179"/>
    <lineage>
        <taxon>Bacteria</taxon>
        <taxon>Pseudomonadati</taxon>
        <taxon>Bacteroidota</taxon>
        <taxon>Flavobacteriia</taxon>
        <taxon>Flavobacteriales</taxon>
        <taxon>Flavobacteriaceae</taxon>
        <taxon>Subsaximicrobium</taxon>
    </lineage>
</organism>
<keyword evidence="1" id="KW-0175">Coiled coil</keyword>
<sequence>MIWKNLIDFWCNEKGRYGLTVPFLVGAERLTRRTTIKSLLNEINESDSDFIISNCGDLDEYVVGTHKPEYAYINTLKRFDSLILNDNELAKAKTIKELIEKVENKYKYLIENGLYSKDYNSGKWTAFNNEDLELIKLNELSKLK</sequence>
<reference evidence="2 3" key="1">
    <citation type="submission" date="2019-08" db="EMBL/GenBank/DDBJ databases">
        <title>Genomes of Subsaximicrobium wynnwilliamsii strains.</title>
        <authorList>
            <person name="Bowman J.P."/>
        </authorList>
    </citation>
    <scope>NUCLEOTIDE SEQUENCE [LARGE SCALE GENOMIC DNA]</scope>
    <source>
        <strain evidence="2 3">2-80-2</strain>
    </source>
</reference>
<dbReference type="OrthoDB" id="799987at2"/>
<dbReference type="Proteomes" id="UP000321578">
    <property type="component" value="Unassembled WGS sequence"/>
</dbReference>
<feature type="coiled-coil region" evidence="1">
    <location>
        <begin position="85"/>
        <end position="112"/>
    </location>
</feature>